<evidence type="ECO:0000256" key="1">
    <source>
        <dbReference type="SAM" id="Phobius"/>
    </source>
</evidence>
<dbReference type="OrthoDB" id="1912077at2759"/>
<dbReference type="RefSeq" id="XP_021285061.1">
    <property type="nucleotide sequence ID" value="XM_021429386.1"/>
</dbReference>
<dbReference type="PANTHER" id="PTHR31721">
    <property type="entry name" value="OS06G0710300 PROTEIN"/>
    <property type="match status" value="1"/>
</dbReference>
<name>A0A6J1AE10_9ROSI</name>
<keyword evidence="1" id="KW-0812">Transmembrane</keyword>
<feature type="transmembrane region" description="Helical" evidence="1">
    <location>
        <begin position="262"/>
        <end position="281"/>
    </location>
</feature>
<dbReference type="InterPro" id="IPR005134">
    <property type="entry name" value="UPF0114"/>
</dbReference>
<evidence type="ECO:0000313" key="3">
    <source>
        <dbReference type="RefSeq" id="XP_021285061.1"/>
    </source>
</evidence>
<protein>
    <submittedName>
        <fullName evidence="3">Uncharacterized protein LOC110417156</fullName>
    </submittedName>
</protein>
<keyword evidence="1" id="KW-1133">Transmembrane helix</keyword>
<sequence length="295" mass="31990">MATTRLLRSSTKPLGRIFAPSSSWPSSSVNNVRCVSKGGLDGEKKVCGSSEKKPMLAMKAASVEAESVVISEPRDDWGKELASSLAVAINAMRQVLVLVIKPRPWRLHVQMLIEKVIIDSRFSTIFAVAGSLFGSVLCFMEGCFLILESYLQYFHSLSQKSDPEHIIHLLIEAIDMFLVGTAMLIFGMGLYIMFVGSASMKGGAPSLPRSNLFGLFPLKTLPAWVEMKSVSQAKSKIGHAVMMILQVGVLEKFKSIPLVTSLDLACFAGAVFVSSACIFLLSRLSVGGSQHGIDR</sequence>
<dbReference type="Proteomes" id="UP000504621">
    <property type="component" value="Unplaced"/>
</dbReference>
<proteinExistence type="predicted"/>
<feature type="transmembrane region" description="Helical" evidence="1">
    <location>
        <begin position="122"/>
        <end position="147"/>
    </location>
</feature>
<feature type="transmembrane region" description="Helical" evidence="1">
    <location>
        <begin position="167"/>
        <end position="194"/>
    </location>
</feature>
<dbReference type="AlphaFoldDB" id="A0A6J1AE10"/>
<keyword evidence="2" id="KW-1185">Reference proteome</keyword>
<gene>
    <name evidence="3" type="primary">LOC110417156</name>
</gene>
<organism evidence="2 3">
    <name type="scientific">Herrania umbratica</name>
    <dbReference type="NCBI Taxonomy" id="108875"/>
    <lineage>
        <taxon>Eukaryota</taxon>
        <taxon>Viridiplantae</taxon>
        <taxon>Streptophyta</taxon>
        <taxon>Embryophyta</taxon>
        <taxon>Tracheophyta</taxon>
        <taxon>Spermatophyta</taxon>
        <taxon>Magnoliopsida</taxon>
        <taxon>eudicotyledons</taxon>
        <taxon>Gunneridae</taxon>
        <taxon>Pentapetalae</taxon>
        <taxon>rosids</taxon>
        <taxon>malvids</taxon>
        <taxon>Malvales</taxon>
        <taxon>Malvaceae</taxon>
        <taxon>Byttnerioideae</taxon>
        <taxon>Herrania</taxon>
    </lineage>
</organism>
<accession>A0A6J1AE10</accession>
<dbReference type="PANTHER" id="PTHR31721:SF3">
    <property type="entry name" value="EXPRESSED PROTEIN"/>
    <property type="match status" value="1"/>
</dbReference>
<reference evidence="3" key="1">
    <citation type="submission" date="2025-08" db="UniProtKB">
        <authorList>
            <consortium name="RefSeq"/>
        </authorList>
    </citation>
    <scope>IDENTIFICATION</scope>
    <source>
        <tissue evidence="3">Leaf</tissue>
    </source>
</reference>
<dbReference type="GeneID" id="110417156"/>
<dbReference type="Pfam" id="PF03350">
    <property type="entry name" value="UPF0114"/>
    <property type="match status" value="1"/>
</dbReference>
<evidence type="ECO:0000313" key="2">
    <source>
        <dbReference type="Proteomes" id="UP000504621"/>
    </source>
</evidence>
<keyword evidence="1" id="KW-0472">Membrane</keyword>